<dbReference type="OrthoDB" id="4411727at2"/>
<gene>
    <name evidence="1" type="ORF">CUROG_09090</name>
</gene>
<evidence type="ECO:0000313" key="2">
    <source>
        <dbReference type="Proteomes" id="UP000326711"/>
    </source>
</evidence>
<sequence precursor="true">MLSRLKKFLAPLRAARTSSHSGSIRALTPAHTRIINREPVLVPVGARIPLPDGSWLPATERRLARYFRAEADLATPSLNALDTRSPSYLNVISYLVDVGRTPATSMDAQEAFVAIHGRVPGPIELDIIRTQLKQFGFLAD</sequence>
<dbReference type="AlphaFoldDB" id="A0A5J6ZA63"/>
<dbReference type="Proteomes" id="UP000326711">
    <property type="component" value="Chromosome"/>
</dbReference>
<proteinExistence type="predicted"/>
<name>A0A5J6ZA63_9CORY</name>
<dbReference type="RefSeq" id="WP_151903439.1">
    <property type="nucleotide sequence ID" value="NZ_CP045032.1"/>
</dbReference>
<organism evidence="1 2">
    <name type="scientific">Corynebacterium urogenitale</name>
    <dbReference type="NCBI Taxonomy" id="2487892"/>
    <lineage>
        <taxon>Bacteria</taxon>
        <taxon>Bacillati</taxon>
        <taxon>Actinomycetota</taxon>
        <taxon>Actinomycetes</taxon>
        <taxon>Mycobacteriales</taxon>
        <taxon>Corynebacteriaceae</taxon>
        <taxon>Corynebacterium</taxon>
    </lineage>
</organism>
<reference evidence="2" key="1">
    <citation type="submission" date="2019-10" db="EMBL/GenBank/DDBJ databases">
        <title>Complete genome sequence of Corynebacterium urogenitalis DSM 108747, isolated from the genital tract of a cow.</title>
        <authorList>
            <person name="Ruckert C."/>
            <person name="Ballas P."/>
            <person name="Wagener K."/>
            <person name="Drillich M."/>
            <person name="Kaempfer P."/>
            <person name="Busse H.-J."/>
            <person name="Ehling-Schulz M."/>
        </authorList>
    </citation>
    <scope>NUCLEOTIDE SEQUENCE [LARGE SCALE GENOMIC DNA]</scope>
    <source>
        <strain evidence="2">LMM 1652</strain>
    </source>
</reference>
<evidence type="ECO:0000313" key="1">
    <source>
        <dbReference type="EMBL" id="QFQ03162.1"/>
    </source>
</evidence>
<accession>A0A5J6ZA63</accession>
<protein>
    <submittedName>
        <fullName evidence="1">Uncharacterized protein</fullName>
    </submittedName>
</protein>
<dbReference type="EMBL" id="CP045032">
    <property type="protein sequence ID" value="QFQ03162.1"/>
    <property type="molecule type" value="Genomic_DNA"/>
</dbReference>
<keyword evidence="2" id="KW-1185">Reference proteome</keyword>
<dbReference type="KEGG" id="cuo:CUROG_09090"/>